<gene>
    <name evidence="2" type="ORF">K505DRAFT_378495</name>
</gene>
<evidence type="ECO:0000313" key="2">
    <source>
        <dbReference type="EMBL" id="KAF2789061.1"/>
    </source>
</evidence>
<protein>
    <submittedName>
        <fullName evidence="2">Uncharacterized protein</fullName>
    </submittedName>
</protein>
<evidence type="ECO:0000313" key="3">
    <source>
        <dbReference type="Proteomes" id="UP000799757"/>
    </source>
</evidence>
<feature type="chain" id="PRO_5025471379" evidence="1">
    <location>
        <begin position="26"/>
        <end position="557"/>
    </location>
</feature>
<organism evidence="2 3">
    <name type="scientific">Melanomma pulvis-pyrius CBS 109.77</name>
    <dbReference type="NCBI Taxonomy" id="1314802"/>
    <lineage>
        <taxon>Eukaryota</taxon>
        <taxon>Fungi</taxon>
        <taxon>Dikarya</taxon>
        <taxon>Ascomycota</taxon>
        <taxon>Pezizomycotina</taxon>
        <taxon>Dothideomycetes</taxon>
        <taxon>Pleosporomycetidae</taxon>
        <taxon>Pleosporales</taxon>
        <taxon>Melanommataceae</taxon>
        <taxon>Melanomma</taxon>
    </lineage>
</organism>
<keyword evidence="3" id="KW-1185">Reference proteome</keyword>
<sequence length="557" mass="61605">MMKPCPIIRLFSLFSLLFSPAFSQAFRLNPDSTFTNVWSPDCDGCAPLSKLRATAFGVEIAPDYISLAMKHANRTLVPMLKIDPGSRFRALAVAWMRVSVREVSLVLSPGLDVVMQRRRETEIIRDGLLKLLYEAEKRYPGLGLEYGGIAMPDFIYRNDVFKHIVEEAINSTGLRNPKYADRFLLYPSDFAVAATTVDAVSGHHSDALNIDTLIFDALVVTNTSSYLSASWYQFSMMQYSIGQTIVPKVDAPYLTRPYTYTAHRPGAQYGKPPGPTHIDARPNLARIKTFVQEREALYAQRKGAGRRFMTGKSRLILRLDTPSDAAIHAFAKELNRILKGSRFDPASTDTTVYREEHPDGAVWAPALYVSSDMRSRVDAGLPLGCTVDHAVCAELKACVRHEARGDLVLCEDATPPQATPLERIERGVRAGSWAFWRAHLFAWTEPVLDNLEARLWLLYCADGRAWSGPASRSRCADAVVRVAGGGLGVWEEYVGLANSVVYAVARYWIDGGPLAALLSVPVFWIGRGRLLTVAVWAVSKVLGRGLYADLVEAAGDL</sequence>
<feature type="non-terminal residue" evidence="2">
    <location>
        <position position="557"/>
    </location>
</feature>
<dbReference type="EMBL" id="MU002166">
    <property type="protein sequence ID" value="KAF2789061.1"/>
    <property type="molecule type" value="Genomic_DNA"/>
</dbReference>
<keyword evidence="1" id="KW-0732">Signal</keyword>
<dbReference type="Proteomes" id="UP000799757">
    <property type="component" value="Unassembled WGS sequence"/>
</dbReference>
<name>A0A6A6WYQ5_9PLEO</name>
<dbReference type="OrthoDB" id="3798607at2759"/>
<proteinExistence type="predicted"/>
<evidence type="ECO:0000256" key="1">
    <source>
        <dbReference type="SAM" id="SignalP"/>
    </source>
</evidence>
<accession>A0A6A6WYQ5</accession>
<reference evidence="2" key="1">
    <citation type="journal article" date="2020" name="Stud. Mycol.">
        <title>101 Dothideomycetes genomes: a test case for predicting lifestyles and emergence of pathogens.</title>
        <authorList>
            <person name="Haridas S."/>
            <person name="Albert R."/>
            <person name="Binder M."/>
            <person name="Bloem J."/>
            <person name="Labutti K."/>
            <person name="Salamov A."/>
            <person name="Andreopoulos B."/>
            <person name="Baker S."/>
            <person name="Barry K."/>
            <person name="Bills G."/>
            <person name="Bluhm B."/>
            <person name="Cannon C."/>
            <person name="Castanera R."/>
            <person name="Culley D."/>
            <person name="Daum C."/>
            <person name="Ezra D."/>
            <person name="Gonzalez J."/>
            <person name="Henrissat B."/>
            <person name="Kuo A."/>
            <person name="Liang C."/>
            <person name="Lipzen A."/>
            <person name="Lutzoni F."/>
            <person name="Magnuson J."/>
            <person name="Mondo S."/>
            <person name="Nolan M."/>
            <person name="Ohm R."/>
            <person name="Pangilinan J."/>
            <person name="Park H.-J."/>
            <person name="Ramirez L."/>
            <person name="Alfaro M."/>
            <person name="Sun H."/>
            <person name="Tritt A."/>
            <person name="Yoshinaga Y."/>
            <person name="Zwiers L.-H."/>
            <person name="Turgeon B."/>
            <person name="Goodwin S."/>
            <person name="Spatafora J."/>
            <person name="Crous P."/>
            <person name="Grigoriev I."/>
        </authorList>
    </citation>
    <scope>NUCLEOTIDE SEQUENCE</scope>
    <source>
        <strain evidence="2">CBS 109.77</strain>
    </source>
</reference>
<feature type="signal peptide" evidence="1">
    <location>
        <begin position="1"/>
        <end position="25"/>
    </location>
</feature>
<dbReference type="AlphaFoldDB" id="A0A6A6WYQ5"/>